<organism evidence="1 2">
    <name type="scientific">Metabacillus fastidiosus</name>
    <dbReference type="NCBI Taxonomy" id="1458"/>
    <lineage>
        <taxon>Bacteria</taxon>
        <taxon>Bacillati</taxon>
        <taxon>Bacillota</taxon>
        <taxon>Bacilli</taxon>
        <taxon>Bacillales</taxon>
        <taxon>Bacillaceae</taxon>
        <taxon>Metabacillus</taxon>
    </lineage>
</organism>
<protein>
    <submittedName>
        <fullName evidence="1">Uncharacterized protein</fullName>
    </submittedName>
</protein>
<dbReference type="Proteomes" id="UP001342826">
    <property type="component" value="Unassembled WGS sequence"/>
</dbReference>
<evidence type="ECO:0000313" key="1">
    <source>
        <dbReference type="EMBL" id="MED4403596.1"/>
    </source>
</evidence>
<dbReference type="RefSeq" id="WP_169800432.1">
    <property type="nucleotide sequence ID" value="NZ_JARTFQ010000006.1"/>
</dbReference>
<accession>A0ABU6P2L3</accession>
<gene>
    <name evidence="1" type="ORF">P9271_20000</name>
</gene>
<dbReference type="GeneID" id="301143526"/>
<sequence length="56" mass="6205">METVFTNVVLEKDVKSYMLLGGLLAKGPVCPFLGKLHMGNSDRKLFASLFSNSMLR</sequence>
<name>A0ABU6P2L3_9BACI</name>
<reference evidence="1 2" key="1">
    <citation type="submission" date="2023-03" db="EMBL/GenBank/DDBJ databases">
        <title>Bacillus Genome Sequencing.</title>
        <authorList>
            <person name="Dunlap C."/>
        </authorList>
    </citation>
    <scope>NUCLEOTIDE SEQUENCE [LARGE SCALE GENOMIC DNA]</scope>
    <source>
        <strain evidence="1 2">NRS-1717</strain>
    </source>
</reference>
<keyword evidence="2" id="KW-1185">Reference proteome</keyword>
<evidence type="ECO:0000313" key="2">
    <source>
        <dbReference type="Proteomes" id="UP001342826"/>
    </source>
</evidence>
<dbReference type="EMBL" id="JARTFS010000018">
    <property type="protein sequence ID" value="MED4403596.1"/>
    <property type="molecule type" value="Genomic_DNA"/>
</dbReference>
<proteinExistence type="predicted"/>
<comment type="caution">
    <text evidence="1">The sequence shown here is derived from an EMBL/GenBank/DDBJ whole genome shotgun (WGS) entry which is preliminary data.</text>
</comment>